<dbReference type="GO" id="GO:0003677">
    <property type="term" value="F:DNA binding"/>
    <property type="evidence" value="ECO:0007669"/>
    <property type="project" value="InterPro"/>
</dbReference>
<dbReference type="CDD" id="cd00093">
    <property type="entry name" value="HTH_XRE"/>
    <property type="match status" value="1"/>
</dbReference>
<feature type="domain" description="HTH cro/C1-type" evidence="1">
    <location>
        <begin position="7"/>
        <end position="61"/>
    </location>
</feature>
<organism evidence="2 3">
    <name type="scientific">Marimonas arenosa</name>
    <dbReference type="NCBI Taxonomy" id="1795305"/>
    <lineage>
        <taxon>Bacteria</taxon>
        <taxon>Pseudomonadati</taxon>
        <taxon>Pseudomonadota</taxon>
        <taxon>Alphaproteobacteria</taxon>
        <taxon>Rhodobacterales</taxon>
        <taxon>Paracoccaceae</taxon>
        <taxon>Marimonas</taxon>
    </lineage>
</organism>
<dbReference type="SMART" id="SM00530">
    <property type="entry name" value="HTH_XRE"/>
    <property type="match status" value="1"/>
</dbReference>
<accession>A0AAE3WCP8</accession>
<evidence type="ECO:0000313" key="3">
    <source>
        <dbReference type="Proteomes" id="UP001226762"/>
    </source>
</evidence>
<evidence type="ECO:0000313" key="2">
    <source>
        <dbReference type="EMBL" id="MDQ2090536.1"/>
    </source>
</evidence>
<dbReference type="AlphaFoldDB" id="A0AAE3WCP8"/>
<protein>
    <submittedName>
        <fullName evidence="2">Helix-turn-helix domain-containing protein</fullName>
    </submittedName>
</protein>
<dbReference type="EMBL" id="JANHAX010000003">
    <property type="protein sequence ID" value="MDQ2090536.1"/>
    <property type="molecule type" value="Genomic_DNA"/>
</dbReference>
<reference evidence="2" key="1">
    <citation type="submission" date="2022-07" db="EMBL/GenBank/DDBJ databases">
        <authorList>
            <person name="Otstavnykh N."/>
            <person name="Isaeva M."/>
            <person name="Bystritskaya E."/>
        </authorList>
    </citation>
    <scope>NUCLEOTIDE SEQUENCE</scope>
    <source>
        <strain evidence="2">KCTC 52189</strain>
    </source>
</reference>
<comment type="caution">
    <text evidence="2">The sequence shown here is derived from an EMBL/GenBank/DDBJ whole genome shotgun (WGS) entry which is preliminary data.</text>
</comment>
<gene>
    <name evidence="2" type="ORF">NO357_11555</name>
</gene>
<proteinExistence type="predicted"/>
<evidence type="ECO:0000259" key="1">
    <source>
        <dbReference type="PROSITE" id="PS50943"/>
    </source>
</evidence>
<sequence length="242" mass="27351">MSVGDNILKACKARGVSLARACTLADLRYSTLHSQIANEREIPFSTIDKLSAALNLPLGYFSSHEPAVRIEPDEEATLLQARAARALSNLLERQVAALADWGYQIGVEDVLDWLIAHDSMLIKHDWLIERVDLFYPVKKGDTMLRPYRIGSQSLAARYFRLLDTDDYNEVVGRFNRDFLNRLLVAHRDVANKRYSVADVMIDEVIDGARIKGTYRRLLAPVTTPDGQKLTLLFSKLAQFSTR</sequence>
<dbReference type="Proteomes" id="UP001226762">
    <property type="component" value="Unassembled WGS sequence"/>
</dbReference>
<dbReference type="PROSITE" id="PS50943">
    <property type="entry name" value="HTH_CROC1"/>
    <property type="match status" value="1"/>
</dbReference>
<dbReference type="RefSeq" id="WP_306735814.1">
    <property type="nucleotide sequence ID" value="NZ_JANHAX010000003.1"/>
</dbReference>
<name>A0AAE3WCP8_9RHOB</name>
<dbReference type="SUPFAM" id="SSF47413">
    <property type="entry name" value="lambda repressor-like DNA-binding domains"/>
    <property type="match status" value="1"/>
</dbReference>
<dbReference type="InterPro" id="IPR010982">
    <property type="entry name" value="Lambda_DNA-bd_dom_sf"/>
</dbReference>
<dbReference type="InterPro" id="IPR001387">
    <property type="entry name" value="Cro/C1-type_HTH"/>
</dbReference>
<reference evidence="2" key="2">
    <citation type="submission" date="2023-02" db="EMBL/GenBank/DDBJ databases">
        <title>'Rhodoalgimonas zhirmunskyi' gen. nov., isolated from a red alga.</title>
        <authorList>
            <person name="Nedashkovskaya O.I."/>
            <person name="Otstavnykh N.Y."/>
            <person name="Bystritskaya E.P."/>
            <person name="Balabanova L.A."/>
            <person name="Isaeva M.P."/>
        </authorList>
    </citation>
    <scope>NUCLEOTIDE SEQUENCE</scope>
    <source>
        <strain evidence="2">KCTC 52189</strain>
    </source>
</reference>
<keyword evidence="3" id="KW-1185">Reference proteome</keyword>
<dbReference type="Gene3D" id="1.10.260.40">
    <property type="entry name" value="lambda repressor-like DNA-binding domains"/>
    <property type="match status" value="1"/>
</dbReference>